<gene>
    <name evidence="2" type="ORF">CC99x_008885</name>
    <name evidence="1" type="ORF">CC99x_02001</name>
</gene>
<accession>A0A0Q9YB22</accession>
<reference evidence="2" key="3">
    <citation type="submission" date="2021-06" db="EMBL/GenBank/DDBJ databases">
        <title>Genomic Description and Analysis of Intracellular Bacteria, Candidatus Berkiella cookevillensis and Candidatus Berkiella aquae.</title>
        <authorList>
            <person name="Kidane D.T."/>
            <person name="Mehari Y.T."/>
            <person name="Rice F.C."/>
            <person name="Arivett B.A."/>
            <person name="Farone A.L."/>
            <person name="Berk S.G."/>
            <person name="Farone M.B."/>
        </authorList>
    </citation>
    <scope>NUCLEOTIDE SEQUENCE</scope>
    <source>
        <strain evidence="2">CC99</strain>
    </source>
</reference>
<dbReference type="Proteomes" id="UP000051494">
    <property type="component" value="Unassembled WGS sequence"/>
</dbReference>
<dbReference type="EMBL" id="LKHV02000001">
    <property type="protein sequence ID" value="MCS5709016.1"/>
    <property type="molecule type" value="Genomic_DNA"/>
</dbReference>
<evidence type="ECO:0000313" key="2">
    <source>
        <dbReference type="EMBL" id="MCS5709016.1"/>
    </source>
</evidence>
<reference evidence="2" key="2">
    <citation type="journal article" date="2016" name="Genome Announc.">
        <title>Draft Genome Sequences of Two Novel Amoeba-Resistant Intranuclear Bacteria, 'Candidatus Berkiella cookevillensis' and 'Candidatus Berkiella aquae'.</title>
        <authorList>
            <person name="Mehari Y.T."/>
            <person name="Arivett B.A."/>
            <person name="Farone A.L."/>
            <person name="Gunderson J.H."/>
            <person name="Farone M.B."/>
        </authorList>
    </citation>
    <scope>NUCLEOTIDE SEQUENCE</scope>
    <source>
        <strain evidence="2">CC99</strain>
    </source>
</reference>
<proteinExistence type="predicted"/>
<name>A0A0Q9YB22_9GAMM</name>
<dbReference type="RefSeq" id="WP_057625107.1">
    <property type="nucleotide sequence ID" value="NZ_LKHV02000001.1"/>
</dbReference>
<dbReference type="OrthoDB" id="5632105at2"/>
<evidence type="ECO:0000313" key="3">
    <source>
        <dbReference type="Proteomes" id="UP000051494"/>
    </source>
</evidence>
<organism evidence="1">
    <name type="scientific">Candidatus Berkiella cookevillensis</name>
    <dbReference type="NCBI Taxonomy" id="437022"/>
    <lineage>
        <taxon>Bacteria</taxon>
        <taxon>Pseudomonadati</taxon>
        <taxon>Pseudomonadota</taxon>
        <taxon>Gammaproteobacteria</taxon>
        <taxon>Candidatus Berkiellales</taxon>
        <taxon>Candidatus Berkiellaceae</taxon>
        <taxon>Candidatus Berkiella</taxon>
    </lineage>
</organism>
<protein>
    <submittedName>
        <fullName evidence="1">Uncharacterized protein</fullName>
    </submittedName>
</protein>
<sequence length="557" mass="64276">MKIDIRKEVTFRYLLQIKKFLRSNPITISSNKPCYQSLINILFEISSMNDSFESNIKYEKQYTKLHEAMEKVAKYELKKENREYTCELDALFIQFFENDSHAHDFIAKQLLGITATHNKEKIKAKLAENTTNPNKKTHVKHPDNPANAFFSSMLGYKYHPLKRNNVPYVAFDETQLQQNAKCLRIGAQTQKSSTVNPAFERYLLANARRDSQKILNVDLAENEDFEYVYINLMKRDQKSQDSKKSGLSKKIDKFVRHSEGNRASALEALNQKEDLKTAVITLPADNEFLMQTFKMSKGSALNLDKNCSLSGLLAQIKQSIQDDRNDFYFSAKVKKILFGDKCNNGIIEKLFASAATDIVKDFDKNKMNATFVGDEERNALLFHFIKDKLTNHILNTLKPKAYNFTCKDAIDRGAIHTLWYHFNLFYEKGMPMSESEFLKYLDAPALIVKYRPLNHNRNLIWNALKHRVESDENFRKSHPWAIAWLNSNVPADQSPVSLKDDSLAFTMKKETGLDLKLQRNLLFALKKNQPFSFKGVKKSIAIGVQALHQQQQTVRCC</sequence>
<dbReference type="EMBL" id="LKHV01000011">
    <property type="protein sequence ID" value="KRG17878.1"/>
    <property type="molecule type" value="Genomic_DNA"/>
</dbReference>
<reference evidence="1" key="1">
    <citation type="submission" date="2015-09" db="EMBL/GenBank/DDBJ databases">
        <title>Draft Genome Sequences of Two Novel Amoeba-resistant Intranuclear Bacteria, Candidatus Berkiella cookevillensis and Candidatus Berkiella aquae.</title>
        <authorList>
            <person name="Mehari Y.T."/>
            <person name="Arivett B.A."/>
            <person name="Farone A.L."/>
            <person name="Gunderson J.H."/>
            <person name="Farone M.B."/>
        </authorList>
    </citation>
    <scope>NUCLEOTIDE SEQUENCE [LARGE SCALE GENOMIC DNA]</scope>
    <source>
        <strain evidence="1">CC99</strain>
    </source>
</reference>
<comment type="caution">
    <text evidence="1">The sequence shown here is derived from an EMBL/GenBank/DDBJ whole genome shotgun (WGS) entry which is preliminary data.</text>
</comment>
<keyword evidence="3" id="KW-1185">Reference proteome</keyword>
<dbReference type="AlphaFoldDB" id="A0A0Q9YB22"/>
<evidence type="ECO:0000313" key="1">
    <source>
        <dbReference type="EMBL" id="KRG17878.1"/>
    </source>
</evidence>